<gene>
    <name evidence="1" type="ORF">LCGC14_2890470</name>
</gene>
<accession>A0A0F8XXD7</accession>
<protein>
    <submittedName>
        <fullName evidence="1">Uncharacterized protein</fullName>
    </submittedName>
</protein>
<feature type="non-terminal residue" evidence="1">
    <location>
        <position position="1"/>
    </location>
</feature>
<organism evidence="1">
    <name type="scientific">marine sediment metagenome</name>
    <dbReference type="NCBI Taxonomy" id="412755"/>
    <lineage>
        <taxon>unclassified sequences</taxon>
        <taxon>metagenomes</taxon>
        <taxon>ecological metagenomes</taxon>
    </lineage>
</organism>
<sequence>GIITELVDDKMTIQFENSGPKTLLIGYAPITLVE</sequence>
<reference evidence="1" key="1">
    <citation type="journal article" date="2015" name="Nature">
        <title>Complex archaea that bridge the gap between prokaryotes and eukaryotes.</title>
        <authorList>
            <person name="Spang A."/>
            <person name="Saw J.H."/>
            <person name="Jorgensen S.L."/>
            <person name="Zaremba-Niedzwiedzka K."/>
            <person name="Martijn J."/>
            <person name="Lind A.E."/>
            <person name="van Eijk R."/>
            <person name="Schleper C."/>
            <person name="Guy L."/>
            <person name="Ettema T.J."/>
        </authorList>
    </citation>
    <scope>NUCLEOTIDE SEQUENCE</scope>
</reference>
<name>A0A0F8XXD7_9ZZZZ</name>
<dbReference type="AlphaFoldDB" id="A0A0F8XXD7"/>
<dbReference type="EMBL" id="LAZR01056633">
    <property type="protein sequence ID" value="KKK73772.1"/>
    <property type="molecule type" value="Genomic_DNA"/>
</dbReference>
<evidence type="ECO:0000313" key="1">
    <source>
        <dbReference type="EMBL" id="KKK73772.1"/>
    </source>
</evidence>
<comment type="caution">
    <text evidence="1">The sequence shown here is derived from an EMBL/GenBank/DDBJ whole genome shotgun (WGS) entry which is preliminary data.</text>
</comment>
<proteinExistence type="predicted"/>